<feature type="transmembrane region" description="Helical" evidence="1">
    <location>
        <begin position="6"/>
        <end position="28"/>
    </location>
</feature>
<dbReference type="AlphaFoldDB" id="A0A0E3H9H9"/>
<keyword evidence="1" id="KW-0472">Membrane</keyword>
<sequence>MLWLMLAWLAGLIIGIFLLKVLLIKVAVQASLAYNAILGRNVQAKYQQVDTIPDWIKTLADDNIYQRYSINPPRIVAHPAFYRSGFKFFNGEDGKYAVSYDGTGKYTVYRRLKSEPSGNRVKSVVGRKSKAKV</sequence>
<dbReference type="Proteomes" id="UP000066529">
    <property type="component" value="Chromosome"/>
</dbReference>
<reference evidence="2 3" key="1">
    <citation type="submission" date="2014-07" db="EMBL/GenBank/DDBJ databases">
        <title>Methanogenic archaea and the global carbon cycle.</title>
        <authorList>
            <person name="Henriksen J.R."/>
            <person name="Luke J."/>
            <person name="Reinhart S."/>
            <person name="Benedict M.N."/>
            <person name="Youngblut N.D."/>
            <person name="Metcalf M.E."/>
            <person name="Whitaker R.J."/>
            <person name="Metcalf W.W."/>
        </authorList>
    </citation>
    <scope>NUCLEOTIDE SEQUENCE [LARGE SCALE GENOMIC DNA]</scope>
    <source>
        <strain evidence="3">ATCC 43570 / DSM 1825 / OCM 12 / VKM B-1830 / TM-1</strain>
    </source>
</reference>
<evidence type="ECO:0000313" key="2">
    <source>
        <dbReference type="EMBL" id="AKB14134.1"/>
    </source>
</evidence>
<evidence type="ECO:0000313" key="3">
    <source>
        <dbReference type="Proteomes" id="UP000066529"/>
    </source>
</evidence>
<keyword evidence="1" id="KW-1133">Transmembrane helix</keyword>
<dbReference type="KEGG" id="mthr:MSTHT_2376"/>
<keyword evidence="1" id="KW-0812">Transmembrane</keyword>
<dbReference type="PATRIC" id="fig|523844.20.peg.2902"/>
<dbReference type="HOGENOM" id="CLU_1901918_0_0_2"/>
<evidence type="ECO:0000256" key="1">
    <source>
        <dbReference type="SAM" id="Phobius"/>
    </source>
</evidence>
<proteinExistence type="predicted"/>
<name>A0A0E3H9H9_METTT</name>
<accession>A0A0E3H9H9</accession>
<organism evidence="2 3">
    <name type="scientific">Methanosarcina thermophila (strain ATCC 43570 / DSM 1825 / OCM 12 / VKM B-1830 / TM-1)</name>
    <dbReference type="NCBI Taxonomy" id="523844"/>
    <lineage>
        <taxon>Archaea</taxon>
        <taxon>Methanobacteriati</taxon>
        <taxon>Methanobacteriota</taxon>
        <taxon>Stenosarchaea group</taxon>
        <taxon>Methanomicrobia</taxon>
        <taxon>Methanosarcinales</taxon>
        <taxon>Methanosarcinaceae</taxon>
        <taxon>Methanosarcina</taxon>
    </lineage>
</organism>
<dbReference type="RefSeq" id="WP_048168086.1">
    <property type="nucleotide sequence ID" value="NZ_CP009501.1"/>
</dbReference>
<protein>
    <submittedName>
        <fullName evidence="2">Uncharacterized protein</fullName>
    </submittedName>
</protein>
<dbReference type="EMBL" id="CP009501">
    <property type="protein sequence ID" value="AKB14134.1"/>
    <property type="molecule type" value="Genomic_DNA"/>
</dbReference>
<gene>
    <name evidence="2" type="ORF">MSTHT_2376</name>
</gene>
<dbReference type="GeneID" id="41602210"/>
<dbReference type="OrthoDB" id="131863at2157"/>